<name>A0ABQ2QVC5_9ACTN</name>
<gene>
    <name evidence="3" type="ORF">GCM10010140_30270</name>
</gene>
<keyword evidence="2" id="KW-0812">Transmembrane</keyword>
<reference evidence="4" key="1">
    <citation type="journal article" date="2019" name="Int. J. Syst. Evol. Microbiol.">
        <title>The Global Catalogue of Microorganisms (GCM) 10K type strain sequencing project: providing services to taxonomists for standard genome sequencing and annotation.</title>
        <authorList>
            <consortium name="The Broad Institute Genomics Platform"/>
            <consortium name="The Broad Institute Genome Sequencing Center for Infectious Disease"/>
            <person name="Wu L."/>
            <person name="Ma J."/>
        </authorList>
    </citation>
    <scope>NUCLEOTIDE SEQUENCE [LARGE SCALE GENOMIC DNA]</scope>
    <source>
        <strain evidence="4">JCM 3115</strain>
    </source>
</reference>
<evidence type="ECO:0000256" key="1">
    <source>
        <dbReference type="SAM" id="MobiDB-lite"/>
    </source>
</evidence>
<keyword evidence="2" id="KW-0472">Membrane</keyword>
<feature type="compositionally biased region" description="Basic and acidic residues" evidence="1">
    <location>
        <begin position="41"/>
        <end position="51"/>
    </location>
</feature>
<feature type="compositionally biased region" description="Low complexity" evidence="1">
    <location>
        <begin position="85"/>
        <end position="95"/>
    </location>
</feature>
<keyword evidence="4" id="KW-1185">Reference proteome</keyword>
<dbReference type="EMBL" id="BMQJ01000006">
    <property type="protein sequence ID" value="GGP98065.1"/>
    <property type="molecule type" value="Genomic_DNA"/>
</dbReference>
<evidence type="ECO:0000313" key="4">
    <source>
        <dbReference type="Proteomes" id="UP000611554"/>
    </source>
</evidence>
<evidence type="ECO:0008006" key="5">
    <source>
        <dbReference type="Google" id="ProtNLM"/>
    </source>
</evidence>
<evidence type="ECO:0000313" key="3">
    <source>
        <dbReference type="EMBL" id="GGP98065.1"/>
    </source>
</evidence>
<protein>
    <recommendedName>
        <fullName evidence="5">DUF4232 domain-containing protein</fullName>
    </recommendedName>
</protein>
<accession>A0ABQ2QVC5</accession>
<feature type="compositionally biased region" description="Pro residues" evidence="1">
    <location>
        <begin position="75"/>
        <end position="84"/>
    </location>
</feature>
<feature type="transmembrane region" description="Helical" evidence="2">
    <location>
        <begin position="20"/>
        <end position="37"/>
    </location>
</feature>
<feature type="region of interest" description="Disordered" evidence="1">
    <location>
        <begin position="41"/>
        <end position="105"/>
    </location>
</feature>
<keyword evidence="2" id="KW-1133">Transmembrane helix</keyword>
<evidence type="ECO:0000256" key="2">
    <source>
        <dbReference type="SAM" id="Phobius"/>
    </source>
</evidence>
<dbReference type="Proteomes" id="UP000611554">
    <property type="component" value="Unassembled WGS sequence"/>
</dbReference>
<dbReference type="RefSeq" id="WP_189247076.1">
    <property type="nucleotide sequence ID" value="NZ_BMQJ01000006.1"/>
</dbReference>
<sequence>MDPDTFRSGIGADVYWRRRVVALIGVLVVVAVVAWACSSSKPERPRKEGSADRPAGPDAVSAALPTVTVTTSPGTPSPPSPSPSASPSSSAAADGRPGGPCSPADLVLSVRGTGEIYGPGVQPKFLLTLVNTGETPCRADVGPQAMEVRITSGADRVWSSADCVSGGADDFHRLERGVPYVREVVWDRRRSGADCAIEGAAARPGTYVAAVGTPGLKGDRAVFHLR</sequence>
<proteinExistence type="predicted"/>
<organism evidence="3 4">
    <name type="scientific">Streptosporangium pseudovulgare</name>
    <dbReference type="NCBI Taxonomy" id="35765"/>
    <lineage>
        <taxon>Bacteria</taxon>
        <taxon>Bacillati</taxon>
        <taxon>Actinomycetota</taxon>
        <taxon>Actinomycetes</taxon>
        <taxon>Streptosporangiales</taxon>
        <taxon>Streptosporangiaceae</taxon>
        <taxon>Streptosporangium</taxon>
    </lineage>
</organism>
<comment type="caution">
    <text evidence="3">The sequence shown here is derived from an EMBL/GenBank/DDBJ whole genome shotgun (WGS) entry which is preliminary data.</text>
</comment>